<gene>
    <name evidence="2" type="ORF">GMARGA_LOCUS7012</name>
</gene>
<reference evidence="2 3" key="1">
    <citation type="submission" date="2021-06" db="EMBL/GenBank/DDBJ databases">
        <authorList>
            <person name="Kallberg Y."/>
            <person name="Tangrot J."/>
            <person name="Rosling A."/>
        </authorList>
    </citation>
    <scope>NUCLEOTIDE SEQUENCE [LARGE SCALE GENOMIC DNA]</scope>
    <source>
        <strain evidence="2 3">120-4 pot B 10/14</strain>
    </source>
</reference>
<feature type="compositionally biased region" description="Acidic residues" evidence="1">
    <location>
        <begin position="39"/>
        <end position="48"/>
    </location>
</feature>
<comment type="caution">
    <text evidence="2">The sequence shown here is derived from an EMBL/GenBank/DDBJ whole genome shotgun (WGS) entry which is preliminary data.</text>
</comment>
<proteinExistence type="predicted"/>
<accession>A0ABN7UIA1</accession>
<sequence>MLTIQFKDRSEQLREEDIEVDEQSVENEIFSKYVPEEIEIDGTEEQQANDEIRDEATTQGKISYSGH</sequence>
<dbReference type="EMBL" id="CAJVQB010003287">
    <property type="protein sequence ID" value="CAG8603677.1"/>
    <property type="molecule type" value="Genomic_DNA"/>
</dbReference>
<keyword evidence="3" id="KW-1185">Reference proteome</keyword>
<feature type="compositionally biased region" description="Polar residues" evidence="1">
    <location>
        <begin position="57"/>
        <end position="67"/>
    </location>
</feature>
<evidence type="ECO:0000256" key="1">
    <source>
        <dbReference type="SAM" id="MobiDB-lite"/>
    </source>
</evidence>
<feature type="region of interest" description="Disordered" evidence="1">
    <location>
        <begin position="39"/>
        <end position="67"/>
    </location>
</feature>
<name>A0ABN7UIA1_GIGMA</name>
<organism evidence="2 3">
    <name type="scientific">Gigaspora margarita</name>
    <dbReference type="NCBI Taxonomy" id="4874"/>
    <lineage>
        <taxon>Eukaryota</taxon>
        <taxon>Fungi</taxon>
        <taxon>Fungi incertae sedis</taxon>
        <taxon>Mucoromycota</taxon>
        <taxon>Glomeromycotina</taxon>
        <taxon>Glomeromycetes</taxon>
        <taxon>Diversisporales</taxon>
        <taxon>Gigasporaceae</taxon>
        <taxon>Gigaspora</taxon>
    </lineage>
</organism>
<protein>
    <submittedName>
        <fullName evidence="2">41626_t:CDS:1</fullName>
    </submittedName>
</protein>
<evidence type="ECO:0000313" key="3">
    <source>
        <dbReference type="Proteomes" id="UP000789901"/>
    </source>
</evidence>
<evidence type="ECO:0000313" key="2">
    <source>
        <dbReference type="EMBL" id="CAG8603677.1"/>
    </source>
</evidence>
<dbReference type="Proteomes" id="UP000789901">
    <property type="component" value="Unassembled WGS sequence"/>
</dbReference>